<dbReference type="AlphaFoldDB" id="A0A937X1S5"/>
<protein>
    <submittedName>
        <fullName evidence="2">ATP-binding cassette domain-containing protein</fullName>
    </submittedName>
</protein>
<feature type="domain" description="ABC transporter" evidence="1">
    <location>
        <begin position="24"/>
        <end position="92"/>
    </location>
</feature>
<name>A0A937X1S5_9BACT</name>
<dbReference type="EMBL" id="VGJX01000191">
    <property type="protein sequence ID" value="MBM3274359.1"/>
    <property type="molecule type" value="Genomic_DNA"/>
</dbReference>
<evidence type="ECO:0000313" key="2">
    <source>
        <dbReference type="EMBL" id="MBM3274359.1"/>
    </source>
</evidence>
<dbReference type="InterPro" id="IPR003439">
    <property type="entry name" value="ABC_transporter-like_ATP-bd"/>
</dbReference>
<proteinExistence type="predicted"/>
<accession>A0A937X1S5</accession>
<keyword evidence="2" id="KW-0067">ATP-binding</keyword>
<sequence>MEADFQVELGDGAFRLDARFSLEDGVLVLFGPSGSGKTTTVLALCGLERIIRGRIVLDGEILDDPERGIHVRPRDRHLAYVPQHHALFPHLRLY</sequence>
<dbReference type="InterPro" id="IPR050334">
    <property type="entry name" value="Molybdenum_import_ModC"/>
</dbReference>
<dbReference type="InterPro" id="IPR027417">
    <property type="entry name" value="P-loop_NTPase"/>
</dbReference>
<dbReference type="SUPFAM" id="SSF52540">
    <property type="entry name" value="P-loop containing nucleoside triphosphate hydrolases"/>
    <property type="match status" value="1"/>
</dbReference>
<organism evidence="2 3">
    <name type="scientific">Candidatus Tanganyikabacteria bacterium</name>
    <dbReference type="NCBI Taxonomy" id="2961651"/>
    <lineage>
        <taxon>Bacteria</taxon>
        <taxon>Bacillati</taxon>
        <taxon>Candidatus Sericytochromatia</taxon>
        <taxon>Candidatus Tanganyikabacteria</taxon>
    </lineage>
</organism>
<keyword evidence="2" id="KW-0547">Nucleotide-binding</keyword>
<dbReference type="Pfam" id="PF00005">
    <property type="entry name" value="ABC_tran"/>
    <property type="match status" value="1"/>
</dbReference>
<gene>
    <name evidence="2" type="ORF">FJZ00_04360</name>
</gene>
<dbReference type="GO" id="GO:0005524">
    <property type="term" value="F:ATP binding"/>
    <property type="evidence" value="ECO:0007669"/>
    <property type="project" value="UniProtKB-KW"/>
</dbReference>
<evidence type="ECO:0000259" key="1">
    <source>
        <dbReference type="Pfam" id="PF00005"/>
    </source>
</evidence>
<dbReference type="GO" id="GO:0016887">
    <property type="term" value="F:ATP hydrolysis activity"/>
    <property type="evidence" value="ECO:0007669"/>
    <property type="project" value="InterPro"/>
</dbReference>
<comment type="caution">
    <text evidence="2">The sequence shown here is derived from an EMBL/GenBank/DDBJ whole genome shotgun (WGS) entry which is preliminary data.</text>
</comment>
<dbReference type="PANTHER" id="PTHR43514:SF4">
    <property type="entry name" value="ABC TRANSPORTER I FAMILY MEMBER 10"/>
    <property type="match status" value="1"/>
</dbReference>
<reference evidence="2 3" key="1">
    <citation type="submission" date="2019-03" db="EMBL/GenBank/DDBJ databases">
        <title>Lake Tanganyika Metagenome-Assembled Genomes (MAGs).</title>
        <authorList>
            <person name="Tran P."/>
        </authorList>
    </citation>
    <scope>NUCLEOTIDE SEQUENCE [LARGE SCALE GENOMIC DNA]</scope>
    <source>
        <strain evidence="2">K_DeepCast_65m_m2_236</strain>
    </source>
</reference>
<dbReference type="PANTHER" id="PTHR43514">
    <property type="entry name" value="ABC TRANSPORTER I FAMILY MEMBER 10"/>
    <property type="match status" value="1"/>
</dbReference>
<dbReference type="Gene3D" id="3.40.50.300">
    <property type="entry name" value="P-loop containing nucleotide triphosphate hydrolases"/>
    <property type="match status" value="1"/>
</dbReference>
<dbReference type="Proteomes" id="UP000703893">
    <property type="component" value="Unassembled WGS sequence"/>
</dbReference>
<feature type="non-terminal residue" evidence="2">
    <location>
        <position position="94"/>
    </location>
</feature>
<evidence type="ECO:0000313" key="3">
    <source>
        <dbReference type="Proteomes" id="UP000703893"/>
    </source>
</evidence>